<dbReference type="OMA" id="PELMIYK"/>
<dbReference type="InterPro" id="IPR029400">
    <property type="entry name" value="TINF2_N"/>
</dbReference>
<dbReference type="Ensembl" id="ENSCSET00000006518.1">
    <property type="protein sequence ID" value="ENSCSEP00000006446.1"/>
    <property type="gene ID" value="ENSCSEG00000004174.1"/>
</dbReference>
<dbReference type="InterPro" id="IPR039098">
    <property type="entry name" value="TINF2"/>
</dbReference>
<dbReference type="Pfam" id="PF14973">
    <property type="entry name" value="TINF2_N"/>
    <property type="match status" value="1"/>
</dbReference>
<evidence type="ECO:0000256" key="1">
    <source>
        <dbReference type="SAM" id="SignalP"/>
    </source>
</evidence>
<evidence type="ECO:0000259" key="2">
    <source>
        <dbReference type="Pfam" id="PF14973"/>
    </source>
</evidence>
<evidence type="ECO:0000313" key="3">
    <source>
        <dbReference type="Ensembl" id="ENSCSEP00000006446.1"/>
    </source>
</evidence>
<feature type="signal peptide" evidence="1">
    <location>
        <begin position="1"/>
        <end position="18"/>
    </location>
</feature>
<feature type="chain" id="PRO_5018197510" description="TERF1-interacting nuclear factor 2 N-terminal domain-containing protein" evidence="1">
    <location>
        <begin position="19"/>
        <end position="78"/>
    </location>
</feature>
<dbReference type="GeneTree" id="ENSGT01050000245396"/>
<dbReference type="GO" id="GO:1904356">
    <property type="term" value="P:regulation of telomere maintenance via telomere lengthening"/>
    <property type="evidence" value="ECO:0007669"/>
    <property type="project" value="TreeGrafter"/>
</dbReference>
<keyword evidence="4" id="KW-1185">Reference proteome</keyword>
<reference evidence="3" key="2">
    <citation type="submission" date="2025-08" db="UniProtKB">
        <authorList>
            <consortium name="Ensembl"/>
        </authorList>
    </citation>
    <scope>IDENTIFICATION</scope>
</reference>
<protein>
    <recommendedName>
        <fullName evidence="2">TERF1-interacting nuclear factor 2 N-terminal domain-containing protein</fullName>
    </recommendedName>
</protein>
<sequence>PGTPILQTVAPLVRLLSAALWKVMKQRDVMQYGVLEKFVTSACETVPGMLTFRHQGKLTLGLRGRVILLTQPCYLLSI</sequence>
<dbReference type="Proteomes" id="UP000265120">
    <property type="component" value="Chromosome 1"/>
</dbReference>
<name>A0A3P8V089_CYNSE</name>
<dbReference type="GO" id="GO:0016233">
    <property type="term" value="P:telomere capping"/>
    <property type="evidence" value="ECO:0007669"/>
    <property type="project" value="InterPro"/>
</dbReference>
<dbReference type="AlphaFoldDB" id="A0A3P8V089"/>
<keyword evidence="1" id="KW-0732">Signal</keyword>
<dbReference type="PANTHER" id="PTHR15512">
    <property type="entry name" value="TERF1-INTERACTING NUCLEAR FACTOR 2"/>
    <property type="match status" value="1"/>
</dbReference>
<accession>A0A3P8V089</accession>
<dbReference type="GO" id="GO:0042162">
    <property type="term" value="F:telomeric DNA binding"/>
    <property type="evidence" value="ECO:0007669"/>
    <property type="project" value="TreeGrafter"/>
</dbReference>
<dbReference type="PANTHER" id="PTHR15512:SF0">
    <property type="entry name" value="TERF1-INTERACTING NUCLEAR FACTOR 2"/>
    <property type="match status" value="1"/>
</dbReference>
<dbReference type="GO" id="GO:0070187">
    <property type="term" value="C:shelterin complex"/>
    <property type="evidence" value="ECO:0007669"/>
    <property type="project" value="InterPro"/>
</dbReference>
<feature type="domain" description="TERF1-interacting nuclear factor 2 N-terminal" evidence="2">
    <location>
        <begin position="21"/>
        <end position="68"/>
    </location>
</feature>
<reference evidence="3" key="3">
    <citation type="submission" date="2025-09" db="UniProtKB">
        <authorList>
            <consortium name="Ensembl"/>
        </authorList>
    </citation>
    <scope>IDENTIFICATION</scope>
</reference>
<reference evidence="3 4" key="1">
    <citation type="journal article" date="2014" name="Nat. Genet.">
        <title>Whole-genome sequence of a flatfish provides insights into ZW sex chromosome evolution and adaptation to a benthic lifestyle.</title>
        <authorList>
            <person name="Chen S."/>
            <person name="Zhang G."/>
            <person name="Shao C."/>
            <person name="Huang Q."/>
            <person name="Liu G."/>
            <person name="Zhang P."/>
            <person name="Song W."/>
            <person name="An N."/>
            <person name="Chalopin D."/>
            <person name="Volff J.N."/>
            <person name="Hong Y."/>
            <person name="Li Q."/>
            <person name="Sha Z."/>
            <person name="Zhou H."/>
            <person name="Xie M."/>
            <person name="Yu Q."/>
            <person name="Liu Y."/>
            <person name="Xiang H."/>
            <person name="Wang N."/>
            <person name="Wu K."/>
            <person name="Yang C."/>
            <person name="Zhou Q."/>
            <person name="Liao X."/>
            <person name="Yang L."/>
            <person name="Hu Q."/>
            <person name="Zhang J."/>
            <person name="Meng L."/>
            <person name="Jin L."/>
            <person name="Tian Y."/>
            <person name="Lian J."/>
            <person name="Yang J."/>
            <person name="Miao G."/>
            <person name="Liu S."/>
            <person name="Liang Z."/>
            <person name="Yan F."/>
            <person name="Li Y."/>
            <person name="Sun B."/>
            <person name="Zhang H."/>
            <person name="Zhang J."/>
            <person name="Zhu Y."/>
            <person name="Du M."/>
            <person name="Zhao Y."/>
            <person name="Schartl M."/>
            <person name="Tang Q."/>
            <person name="Wang J."/>
        </authorList>
    </citation>
    <scope>NUCLEOTIDE SEQUENCE</scope>
</reference>
<organism evidence="3 4">
    <name type="scientific">Cynoglossus semilaevis</name>
    <name type="common">Tongue sole</name>
    <dbReference type="NCBI Taxonomy" id="244447"/>
    <lineage>
        <taxon>Eukaryota</taxon>
        <taxon>Metazoa</taxon>
        <taxon>Chordata</taxon>
        <taxon>Craniata</taxon>
        <taxon>Vertebrata</taxon>
        <taxon>Euteleostomi</taxon>
        <taxon>Actinopterygii</taxon>
        <taxon>Neopterygii</taxon>
        <taxon>Teleostei</taxon>
        <taxon>Neoteleostei</taxon>
        <taxon>Acanthomorphata</taxon>
        <taxon>Carangaria</taxon>
        <taxon>Pleuronectiformes</taxon>
        <taxon>Pleuronectoidei</taxon>
        <taxon>Cynoglossidae</taxon>
        <taxon>Cynoglossinae</taxon>
        <taxon>Cynoglossus</taxon>
    </lineage>
</organism>
<evidence type="ECO:0000313" key="4">
    <source>
        <dbReference type="Proteomes" id="UP000265120"/>
    </source>
</evidence>
<proteinExistence type="predicted"/>